<dbReference type="HOGENOM" id="CLU_009665_19_0_1"/>
<keyword evidence="2" id="KW-0285">Flavoprotein</keyword>
<dbReference type="PANTHER" id="PTHR13789:SF261">
    <property type="entry name" value="HYDROXYLASE, PUTATIVE (AFU_ORTHOLOGUE AFUA_7G00590)-RELATED"/>
    <property type="match status" value="1"/>
</dbReference>
<dbReference type="STRING" id="383855.M2YJ73"/>
<dbReference type="PANTHER" id="PTHR13789">
    <property type="entry name" value="MONOOXYGENASE"/>
    <property type="match status" value="1"/>
</dbReference>
<keyword evidence="5" id="KW-0503">Monooxygenase</keyword>
<gene>
    <name evidence="7" type="ORF">MYCFIDRAFT_79031</name>
</gene>
<comment type="similarity">
    <text evidence="1">Belongs to the paxM FAD-dependent monooxygenase family.</text>
</comment>
<dbReference type="InterPro" id="IPR002938">
    <property type="entry name" value="FAD-bd"/>
</dbReference>
<evidence type="ECO:0000256" key="2">
    <source>
        <dbReference type="ARBA" id="ARBA00022630"/>
    </source>
</evidence>
<dbReference type="eggNOG" id="KOG2614">
    <property type="taxonomic scope" value="Eukaryota"/>
</dbReference>
<dbReference type="InterPro" id="IPR050493">
    <property type="entry name" value="FAD-dep_Monooxygenase_BioMet"/>
</dbReference>
<keyword evidence="4" id="KW-0560">Oxidoreductase</keyword>
<dbReference type="GO" id="GO:0004497">
    <property type="term" value="F:monooxygenase activity"/>
    <property type="evidence" value="ECO:0007669"/>
    <property type="project" value="UniProtKB-KW"/>
</dbReference>
<name>M2YJ73_PSEFD</name>
<evidence type="ECO:0000256" key="4">
    <source>
        <dbReference type="ARBA" id="ARBA00023002"/>
    </source>
</evidence>
<organism evidence="7 8">
    <name type="scientific">Pseudocercospora fijiensis (strain CIRAD86)</name>
    <name type="common">Black leaf streak disease fungus</name>
    <name type="synonym">Mycosphaerella fijiensis</name>
    <dbReference type="NCBI Taxonomy" id="383855"/>
    <lineage>
        <taxon>Eukaryota</taxon>
        <taxon>Fungi</taxon>
        <taxon>Dikarya</taxon>
        <taxon>Ascomycota</taxon>
        <taxon>Pezizomycotina</taxon>
        <taxon>Dothideomycetes</taxon>
        <taxon>Dothideomycetidae</taxon>
        <taxon>Mycosphaerellales</taxon>
        <taxon>Mycosphaerellaceae</taxon>
        <taxon>Pseudocercospora</taxon>
    </lineage>
</organism>
<dbReference type="InterPro" id="IPR036188">
    <property type="entry name" value="FAD/NAD-bd_sf"/>
</dbReference>
<dbReference type="OrthoDB" id="1047367at2759"/>
<evidence type="ECO:0000259" key="6">
    <source>
        <dbReference type="Pfam" id="PF01494"/>
    </source>
</evidence>
<dbReference type="PRINTS" id="PR00420">
    <property type="entry name" value="RNGMNOXGNASE"/>
</dbReference>
<evidence type="ECO:0000256" key="5">
    <source>
        <dbReference type="ARBA" id="ARBA00023033"/>
    </source>
</evidence>
<evidence type="ECO:0000256" key="1">
    <source>
        <dbReference type="ARBA" id="ARBA00007992"/>
    </source>
</evidence>
<feature type="domain" description="FAD-binding" evidence="6">
    <location>
        <begin position="166"/>
        <end position="376"/>
    </location>
</feature>
<proteinExistence type="inferred from homology"/>
<dbReference type="RefSeq" id="XP_007931542.1">
    <property type="nucleotide sequence ID" value="XM_007933351.1"/>
</dbReference>
<dbReference type="EMBL" id="KB446564">
    <property type="protein sequence ID" value="EME77765.1"/>
    <property type="molecule type" value="Genomic_DNA"/>
</dbReference>
<dbReference type="Gene3D" id="3.50.50.60">
    <property type="entry name" value="FAD/NAD(P)-binding domain"/>
    <property type="match status" value="1"/>
</dbReference>
<accession>M2YJ73</accession>
<protein>
    <recommendedName>
        <fullName evidence="6">FAD-binding domain-containing protein</fullName>
    </recommendedName>
</protein>
<keyword evidence="8" id="KW-1185">Reference proteome</keyword>
<dbReference type="VEuPathDB" id="FungiDB:MYCFIDRAFT_79031"/>
<dbReference type="SUPFAM" id="SSF51905">
    <property type="entry name" value="FAD/NAD(P)-binding domain"/>
    <property type="match status" value="1"/>
</dbReference>
<dbReference type="GO" id="GO:0071949">
    <property type="term" value="F:FAD binding"/>
    <property type="evidence" value="ECO:0007669"/>
    <property type="project" value="InterPro"/>
</dbReference>
<evidence type="ECO:0000256" key="3">
    <source>
        <dbReference type="ARBA" id="ARBA00022827"/>
    </source>
</evidence>
<sequence>MPLTTETAKNPTLQITILGAGIAGLTCALALRHTNPSAKILLLEKSAFEKHKETGAALYLAPNCSDHLLRLGWHPRTSGSNQCEGFLSVDGMTGDVLKEMDLGFADEKWRGRDDGRVRPWVLSHRVDLHRELRRLVTDDTGEVPGNAAVLCCGVFVKGVDVESGMVELGDGRRFCSDVVIGADGNASSSRGFVDPGARLKSCNRSCYRFLVERRKLLDDPETRMLVEKNGYFADVTAPDRKFVIYPCRENQFVNFACFCPDDIEGTGNDWDQMGSKAKLEKSFESFWPPARKALSYAGDDLKVWQMMDAEPLESFVRGRLALIGDAAHPFLPFLGQGAAQAMEDGVSIAVLLQQGTKSAEILPLVQLYDQIRRERVHYIQEKTRMNGRDEGKGRLTPDELFGVLDFCYVHDEWANTDKHLAAWREREEKS</sequence>
<dbReference type="SUPFAM" id="SSF54373">
    <property type="entry name" value="FAD-linked reductases, C-terminal domain"/>
    <property type="match status" value="1"/>
</dbReference>
<dbReference type="Proteomes" id="UP000016932">
    <property type="component" value="Unassembled WGS sequence"/>
</dbReference>
<evidence type="ECO:0000313" key="8">
    <source>
        <dbReference type="Proteomes" id="UP000016932"/>
    </source>
</evidence>
<evidence type="ECO:0000313" key="7">
    <source>
        <dbReference type="EMBL" id="EME77765.1"/>
    </source>
</evidence>
<dbReference type="Pfam" id="PF01494">
    <property type="entry name" value="FAD_binding_3"/>
    <property type="match status" value="1"/>
</dbReference>
<dbReference type="GeneID" id="19341544"/>
<dbReference type="AlphaFoldDB" id="M2YJ73"/>
<dbReference type="KEGG" id="pfj:MYCFIDRAFT_79031"/>
<reference evidence="7 8" key="1">
    <citation type="journal article" date="2012" name="PLoS Pathog.">
        <title>Diverse lifestyles and strategies of plant pathogenesis encoded in the genomes of eighteen Dothideomycetes fungi.</title>
        <authorList>
            <person name="Ohm R.A."/>
            <person name="Feau N."/>
            <person name="Henrissat B."/>
            <person name="Schoch C.L."/>
            <person name="Horwitz B.A."/>
            <person name="Barry K.W."/>
            <person name="Condon B.J."/>
            <person name="Copeland A.C."/>
            <person name="Dhillon B."/>
            <person name="Glaser F."/>
            <person name="Hesse C.N."/>
            <person name="Kosti I."/>
            <person name="LaButti K."/>
            <person name="Lindquist E.A."/>
            <person name="Lucas S."/>
            <person name="Salamov A.A."/>
            <person name="Bradshaw R.E."/>
            <person name="Ciuffetti L."/>
            <person name="Hamelin R.C."/>
            <person name="Kema G.H.J."/>
            <person name="Lawrence C."/>
            <person name="Scott J.A."/>
            <person name="Spatafora J.W."/>
            <person name="Turgeon B.G."/>
            <person name="de Wit P.J.G.M."/>
            <person name="Zhong S."/>
            <person name="Goodwin S.B."/>
            <person name="Grigoriev I.V."/>
        </authorList>
    </citation>
    <scope>NUCLEOTIDE SEQUENCE [LARGE SCALE GENOMIC DNA]</scope>
    <source>
        <strain evidence="7 8">CIRAD86</strain>
    </source>
</reference>
<keyword evidence="3" id="KW-0274">FAD</keyword>